<feature type="signal peptide" evidence="6">
    <location>
        <begin position="1"/>
        <end position="20"/>
    </location>
</feature>
<evidence type="ECO:0000256" key="4">
    <source>
        <dbReference type="ARBA" id="ARBA00022842"/>
    </source>
</evidence>
<dbReference type="InterPro" id="IPR006879">
    <property type="entry name" value="YdjC-like"/>
</dbReference>
<comment type="cofactor">
    <cofactor evidence="1">
        <name>Mg(2+)</name>
        <dbReference type="ChEBI" id="CHEBI:18420"/>
    </cofactor>
</comment>
<protein>
    <submittedName>
        <fullName evidence="7">ChbG/HpnK family deacetylase</fullName>
    </submittedName>
</protein>
<organism evidence="7">
    <name type="scientific">Rhodothermus marinus</name>
    <name type="common">Rhodothermus obamensis</name>
    <dbReference type="NCBI Taxonomy" id="29549"/>
    <lineage>
        <taxon>Bacteria</taxon>
        <taxon>Pseudomonadati</taxon>
        <taxon>Rhodothermota</taxon>
        <taxon>Rhodothermia</taxon>
        <taxon>Rhodothermales</taxon>
        <taxon>Rhodothermaceae</taxon>
        <taxon>Rhodothermus</taxon>
    </lineage>
</organism>
<proteinExistence type="predicted"/>
<accession>A0A7V2B1P1</accession>
<keyword evidence="4" id="KW-0460">Magnesium</keyword>
<dbReference type="CDD" id="cd10802">
    <property type="entry name" value="YdjC_TTHB029_like"/>
    <property type="match status" value="1"/>
</dbReference>
<feature type="chain" id="PRO_5030539528" evidence="6">
    <location>
        <begin position="21"/>
        <end position="311"/>
    </location>
</feature>
<name>A0A7V2B1P1_RHOMR</name>
<dbReference type="PANTHER" id="PTHR31609">
    <property type="entry name" value="YDJC DEACETYLASE FAMILY MEMBER"/>
    <property type="match status" value="1"/>
</dbReference>
<dbReference type="GO" id="GO:0019213">
    <property type="term" value="F:deacetylase activity"/>
    <property type="evidence" value="ECO:0007669"/>
    <property type="project" value="TreeGrafter"/>
</dbReference>
<reference evidence="7" key="1">
    <citation type="journal article" date="2020" name="mSystems">
        <title>Genome- and Community-Level Interaction Insights into Carbon Utilization and Element Cycling Functions of Hydrothermarchaeota in Hydrothermal Sediment.</title>
        <authorList>
            <person name="Zhou Z."/>
            <person name="Liu Y."/>
            <person name="Xu W."/>
            <person name="Pan J."/>
            <person name="Luo Z.H."/>
            <person name="Li M."/>
        </authorList>
    </citation>
    <scope>NUCLEOTIDE SEQUENCE [LARGE SCALE GENOMIC DNA]</scope>
    <source>
        <strain evidence="7">SpSt-143</strain>
    </source>
</reference>
<keyword evidence="3" id="KW-0378">Hydrolase</keyword>
<dbReference type="Gene3D" id="3.20.20.370">
    <property type="entry name" value="Glycoside hydrolase/deacetylase"/>
    <property type="match status" value="1"/>
</dbReference>
<dbReference type="PANTHER" id="PTHR31609:SF1">
    <property type="entry name" value="CARBOHYDRATE DEACETYLASE"/>
    <property type="match status" value="1"/>
</dbReference>
<keyword evidence="6" id="KW-0732">Signal</keyword>
<dbReference type="GO" id="GO:0005975">
    <property type="term" value="P:carbohydrate metabolic process"/>
    <property type="evidence" value="ECO:0007669"/>
    <property type="project" value="InterPro"/>
</dbReference>
<dbReference type="GO" id="GO:0046872">
    <property type="term" value="F:metal ion binding"/>
    <property type="evidence" value="ECO:0007669"/>
    <property type="project" value="UniProtKB-KW"/>
</dbReference>
<evidence type="ECO:0000256" key="6">
    <source>
        <dbReference type="SAM" id="SignalP"/>
    </source>
</evidence>
<keyword evidence="5" id="KW-0119">Carbohydrate metabolism</keyword>
<keyword evidence="2" id="KW-0479">Metal-binding</keyword>
<evidence type="ECO:0000256" key="2">
    <source>
        <dbReference type="ARBA" id="ARBA00022723"/>
    </source>
</evidence>
<evidence type="ECO:0000256" key="1">
    <source>
        <dbReference type="ARBA" id="ARBA00001946"/>
    </source>
</evidence>
<dbReference type="InterPro" id="IPR011330">
    <property type="entry name" value="Glyco_hydro/deAcase_b/a-brl"/>
</dbReference>
<dbReference type="AlphaFoldDB" id="A0A7V2B1P1"/>
<sequence>MKRIGFLALAVLLSALPTPAQSLLERLGYPPDAKLLVLHADDVGMSRAVNRASIEALEAGWISSASIMVPCPWFSEIAAYARQHPEFDFGLHLTLTSEWKYYRWDGLLGALQTPSLHNSAGFLHATTEEAVTNIKPEEAEAELRAQIRRALDAGIALTHLDTHMGVLFQTPALFAVYLRLGREFKLPVLIPREQLAQQAPHLLELLKPEDLVIDRVWLVPTDTPPAQWQEAYLRLIENLPPGITELIVHLGYATDELQAITVDHPDFGAAWRERDLEVVRSEAFRNALRRHNVTLVTWRELAERFQKARHE</sequence>
<dbReference type="SUPFAM" id="SSF88713">
    <property type="entry name" value="Glycoside hydrolase/deacetylase"/>
    <property type="match status" value="1"/>
</dbReference>
<comment type="caution">
    <text evidence="7">The sequence shown here is derived from an EMBL/GenBank/DDBJ whole genome shotgun (WGS) entry which is preliminary data.</text>
</comment>
<dbReference type="EMBL" id="DSGB01000006">
    <property type="protein sequence ID" value="HER96645.1"/>
    <property type="molecule type" value="Genomic_DNA"/>
</dbReference>
<evidence type="ECO:0000256" key="5">
    <source>
        <dbReference type="ARBA" id="ARBA00023277"/>
    </source>
</evidence>
<evidence type="ECO:0000313" key="7">
    <source>
        <dbReference type="EMBL" id="HER96645.1"/>
    </source>
</evidence>
<evidence type="ECO:0000256" key="3">
    <source>
        <dbReference type="ARBA" id="ARBA00022801"/>
    </source>
</evidence>
<dbReference type="Pfam" id="PF04794">
    <property type="entry name" value="YdjC"/>
    <property type="match status" value="1"/>
</dbReference>
<gene>
    <name evidence="7" type="ORF">ENO59_09040</name>
</gene>
<dbReference type="GO" id="GO:0016787">
    <property type="term" value="F:hydrolase activity"/>
    <property type="evidence" value="ECO:0007669"/>
    <property type="project" value="UniProtKB-KW"/>
</dbReference>